<dbReference type="InParanoid" id="B7PP52"/>
<dbReference type="Gene3D" id="3.40.50.1820">
    <property type="entry name" value="alpha/beta hydrolase"/>
    <property type="match status" value="2"/>
</dbReference>
<dbReference type="VEuPathDB" id="VectorBase:ISCW018728"/>
<dbReference type="EMBL" id="DS756029">
    <property type="protein sequence ID" value="EEC08374.1"/>
    <property type="molecule type" value="Genomic_DNA"/>
</dbReference>
<dbReference type="MEROPS" id="S09.993"/>
<feature type="compositionally biased region" description="Low complexity" evidence="2">
    <location>
        <begin position="485"/>
        <end position="509"/>
    </location>
</feature>
<dbReference type="EnsemblMetazoa" id="ISCW018728-RA">
    <property type="protein sequence ID" value="ISCW018728-PA"/>
    <property type="gene ID" value="ISCW018728"/>
</dbReference>
<dbReference type="InterPro" id="IPR033140">
    <property type="entry name" value="Lipase_GDXG_put_SER_AS"/>
</dbReference>
<reference evidence="6 8" key="1">
    <citation type="submission" date="2008-03" db="EMBL/GenBank/DDBJ databases">
        <title>Annotation of Ixodes scapularis.</title>
        <authorList>
            <consortium name="Ixodes scapularis Genome Project Consortium"/>
            <person name="Caler E."/>
            <person name="Hannick L.I."/>
            <person name="Bidwell S."/>
            <person name="Joardar V."/>
            <person name="Thiagarajan M."/>
            <person name="Amedeo P."/>
            <person name="Galinsky K.J."/>
            <person name="Schobel S."/>
            <person name="Inman J."/>
            <person name="Hostetler J."/>
            <person name="Miller J."/>
            <person name="Hammond M."/>
            <person name="Megy K."/>
            <person name="Lawson D."/>
            <person name="Kodira C."/>
            <person name="Sutton G."/>
            <person name="Meyer J."/>
            <person name="Hill C.A."/>
            <person name="Birren B."/>
            <person name="Nene V."/>
            <person name="Collins F."/>
            <person name="Alarcon-Chaidez F."/>
            <person name="Wikel S."/>
            <person name="Strausberg R."/>
        </authorList>
    </citation>
    <scope>NUCLEOTIDE SEQUENCE [LARGE SCALE GENOMIC DNA]</scope>
    <source>
        <strain evidence="8">Wikel</strain>
        <strain evidence="6">Wikel colony</strain>
    </source>
</reference>
<evidence type="ECO:0000313" key="8">
    <source>
        <dbReference type="Proteomes" id="UP000001555"/>
    </source>
</evidence>
<evidence type="ECO:0000259" key="4">
    <source>
        <dbReference type="Pfam" id="PF07859"/>
    </source>
</evidence>
<dbReference type="GO" id="GO:0004771">
    <property type="term" value="F:sterol ester esterase activity"/>
    <property type="evidence" value="ECO:0000318"/>
    <property type="project" value="GO_Central"/>
</dbReference>
<dbReference type="EMBL" id="ABJB011069786">
    <property type="status" value="NOT_ANNOTATED_CDS"/>
    <property type="molecule type" value="Genomic_DNA"/>
</dbReference>
<dbReference type="PANTHER" id="PTHR23025:SF3">
    <property type="entry name" value="HORMONE-SENSITIVE LIPASE"/>
    <property type="match status" value="1"/>
</dbReference>
<feature type="domain" description="BD-FAE-like" evidence="5">
    <location>
        <begin position="266"/>
        <end position="325"/>
    </location>
</feature>
<proteinExistence type="evidence at protein level"/>
<accession>B7PP52</accession>
<dbReference type="EMBL" id="ABJB011074226">
    <property type="status" value="NOT_ANNOTATED_CDS"/>
    <property type="molecule type" value="Genomic_DNA"/>
</dbReference>
<name>B7PP52_IXOSC</name>
<dbReference type="VEuPathDB" id="VectorBase:ISCP_018115"/>
<organism>
    <name type="scientific">Ixodes scapularis</name>
    <name type="common">Black-legged tick</name>
    <name type="synonym">Deer tick</name>
    <dbReference type="NCBI Taxonomy" id="6945"/>
    <lineage>
        <taxon>Eukaryota</taxon>
        <taxon>Metazoa</taxon>
        <taxon>Ecdysozoa</taxon>
        <taxon>Arthropoda</taxon>
        <taxon>Chelicerata</taxon>
        <taxon>Arachnida</taxon>
        <taxon>Acari</taxon>
        <taxon>Parasitiformes</taxon>
        <taxon>Ixodida</taxon>
        <taxon>Ixodoidea</taxon>
        <taxon>Ixodidae</taxon>
        <taxon>Ixodinae</taxon>
        <taxon>Ixodes</taxon>
    </lineage>
</organism>
<evidence type="ECO:0000256" key="2">
    <source>
        <dbReference type="SAM" id="MobiDB-lite"/>
    </source>
</evidence>
<dbReference type="GO" id="GO:0005829">
    <property type="term" value="C:cytosol"/>
    <property type="evidence" value="ECO:0000318"/>
    <property type="project" value="GO_Central"/>
</dbReference>
<dbReference type="GO" id="GO:0019433">
    <property type="term" value="P:triglyceride catabolic process"/>
    <property type="evidence" value="ECO:0000318"/>
    <property type="project" value="GO_Central"/>
</dbReference>
<dbReference type="Pfam" id="PF06350">
    <property type="entry name" value="HSL_N"/>
    <property type="match status" value="1"/>
</dbReference>
<evidence type="ECO:0000313" key="7">
    <source>
        <dbReference type="EnsemblMetazoa" id="ISCW018728-PA"/>
    </source>
</evidence>
<dbReference type="EC" id="3.1.1.79" evidence="6"/>
<dbReference type="InterPro" id="IPR049492">
    <property type="entry name" value="BD-FAE-like_dom"/>
</dbReference>
<dbReference type="EMBL" id="ABJB010708534">
    <property type="status" value="NOT_ANNOTATED_CDS"/>
    <property type="molecule type" value="Genomic_DNA"/>
</dbReference>
<dbReference type="Proteomes" id="UP000001555">
    <property type="component" value="Unassembled WGS sequence"/>
</dbReference>
<keyword evidence="8" id="KW-1185">Reference proteome</keyword>
<evidence type="ECO:0000259" key="5">
    <source>
        <dbReference type="Pfam" id="PF20434"/>
    </source>
</evidence>
<feature type="compositionally biased region" description="Basic and acidic residues" evidence="2">
    <location>
        <begin position="403"/>
        <end position="440"/>
    </location>
</feature>
<dbReference type="OrthoDB" id="6413688at2759"/>
<dbReference type="EMBL" id="ABJB010595085">
    <property type="status" value="NOT_ANNOTATED_CDS"/>
    <property type="molecule type" value="Genomic_DNA"/>
</dbReference>
<feature type="active site" evidence="1">
    <location>
        <position position="313"/>
    </location>
</feature>
<keyword evidence="9" id="KW-1267">Proteomics identification</keyword>
<dbReference type="GO" id="GO:0008203">
    <property type="term" value="P:cholesterol metabolic process"/>
    <property type="evidence" value="ECO:0007669"/>
    <property type="project" value="InterPro"/>
</dbReference>
<feature type="region of interest" description="Disordered" evidence="2">
    <location>
        <begin position="480"/>
        <end position="521"/>
    </location>
</feature>
<dbReference type="SUPFAM" id="SSF53474">
    <property type="entry name" value="alpha/beta-Hydrolases"/>
    <property type="match status" value="1"/>
</dbReference>
<dbReference type="GO" id="GO:0004806">
    <property type="term" value="F:triacylglycerol lipase activity"/>
    <property type="evidence" value="ECO:0000318"/>
    <property type="project" value="GO_Central"/>
</dbReference>
<feature type="region of interest" description="Disordered" evidence="2">
    <location>
        <begin position="393"/>
        <end position="440"/>
    </location>
</feature>
<feature type="domain" description="Alpha/beta hydrolase fold-3" evidence="4">
    <location>
        <begin position="529"/>
        <end position="602"/>
    </location>
</feature>
<evidence type="ECO:0000259" key="3">
    <source>
        <dbReference type="Pfam" id="PF06350"/>
    </source>
</evidence>
<dbReference type="PANTHER" id="PTHR23025">
    <property type="entry name" value="TRIACYLGLYCEROL LIPASE"/>
    <property type="match status" value="1"/>
</dbReference>
<dbReference type="EMBL" id="ABJB011087866">
    <property type="status" value="NOT_ANNOTATED_CDS"/>
    <property type="molecule type" value="Genomic_DNA"/>
</dbReference>
<reference evidence="7" key="2">
    <citation type="submission" date="2020-05" db="UniProtKB">
        <authorList>
            <consortium name="EnsemblMetazoa"/>
        </authorList>
    </citation>
    <scope>IDENTIFICATION</scope>
    <source>
        <strain evidence="7">wikel</strain>
    </source>
</reference>
<sequence length="634" mass="71837">MSRIGRPGSYLYEVLSSMIQSNVDYFKYVNTEAGNKILAQLMSMQQLLQWIETSATSITSSAHLYDFDSETPANGFRSFITVVDRFILLATKLCRTICMKRDSIFFRSESCLKELEDQVGILHGLKIGMALLERMMENTDHGSLFVSMEFNELFNECDRFDPTSFYGRSMGFYYCDPMRRTLKKGHAVLSAYRDYYYQTGRGFGDTTSLLWGFGKYSMDPELRSKQMVEMRKNVHTDFLKAMWSINEQAIFKVYLRDWAKLVNVPILSVDYALAPEFPYPRALEEVAFVYAWVLNNCQKLGWTGERICVAGDSAGGNLCLVLCLRLIEMELRTPDSMFCAYTPTMLNAHPSPSKLLTCMDPLIPLEFLLTCVHAYLGIGKSCNQIEEVGTSDHNHESISSLHESGERVHREVDRWPDDSRDSAVKEQSHPEHTGDQRHPVSAELRSKELDSPVQNCRDSVEATRLDLLEQDNAEEHVIFEIPPDSSASLKQKAAGKQSAGKASTSSAKQRAPKTPRNELPWFHANNPQRLKVFEALVSQAADPLLSPYLAPDELLKKLPPAYFLCLHLDPVLDDMVMLAKKLRSLGCSVRIEVLDSLPHGFLNLLPRGKEAQEGMQRCINMLRHALNMELLGCK</sequence>
<evidence type="ECO:0000256" key="1">
    <source>
        <dbReference type="PROSITE-ProRule" id="PRU10038"/>
    </source>
</evidence>
<keyword evidence="6" id="KW-0378">Hydrolase</keyword>
<dbReference type="EMBL" id="ABJB010406212">
    <property type="status" value="NOT_ANNOTATED_CDS"/>
    <property type="molecule type" value="Genomic_DNA"/>
</dbReference>
<dbReference type="STRING" id="6945.B7PP52"/>
<dbReference type="AlphaFoldDB" id="B7PP52"/>
<dbReference type="EMBL" id="ABJB010863931">
    <property type="status" value="NOT_ANNOTATED_CDS"/>
    <property type="molecule type" value="Genomic_DNA"/>
</dbReference>
<dbReference type="HOGENOM" id="CLU_010288_1_1_1"/>
<protein>
    <submittedName>
        <fullName evidence="6 7">Triacylglycerol lipase, putative</fullName>
        <ecNumber evidence="6">3.1.1.79</ecNumber>
    </submittedName>
</protein>
<dbReference type="Pfam" id="PF07859">
    <property type="entry name" value="Abhydrolase_3"/>
    <property type="match status" value="1"/>
</dbReference>
<evidence type="ECO:0000313" key="6">
    <source>
        <dbReference type="EMBL" id="EEC08374.1"/>
    </source>
</evidence>
<dbReference type="InterPro" id="IPR029058">
    <property type="entry name" value="AB_hydrolase_fold"/>
</dbReference>
<dbReference type="PROSITE" id="PS01174">
    <property type="entry name" value="LIPASE_GDXG_SER"/>
    <property type="match status" value="1"/>
</dbReference>
<dbReference type="InterPro" id="IPR013094">
    <property type="entry name" value="AB_hydrolase_3"/>
</dbReference>
<dbReference type="Pfam" id="PF20434">
    <property type="entry name" value="BD-FAE"/>
    <property type="match status" value="1"/>
</dbReference>
<dbReference type="EMBL" id="ABJB010087919">
    <property type="status" value="NOT_ANNOTATED_CDS"/>
    <property type="molecule type" value="Genomic_DNA"/>
</dbReference>
<evidence type="ECO:0007829" key="9">
    <source>
        <dbReference type="PeptideAtlas" id="B7PP52"/>
    </source>
</evidence>
<dbReference type="EMBL" id="ABJB010704761">
    <property type="status" value="NOT_ANNOTATED_CDS"/>
    <property type="molecule type" value="Genomic_DNA"/>
</dbReference>
<dbReference type="VEuPathDB" id="VectorBase:ISCI018728"/>
<feature type="domain" description="Hormone-sensitive lipase N-terminal" evidence="3">
    <location>
        <begin position="12"/>
        <end position="252"/>
    </location>
</feature>
<dbReference type="PaxDb" id="6945-B7PP52"/>
<gene>
    <name evidence="6" type="ORF">IscW_ISCW018728</name>
</gene>
<dbReference type="InterPro" id="IPR010468">
    <property type="entry name" value="HSL_N"/>
</dbReference>